<keyword evidence="3" id="KW-0804">Transcription</keyword>
<dbReference type="InterPro" id="IPR036388">
    <property type="entry name" value="WH-like_DNA-bd_sf"/>
</dbReference>
<keyword evidence="2" id="KW-0238">DNA-binding</keyword>
<dbReference type="Pfam" id="PF08220">
    <property type="entry name" value="HTH_DeoR"/>
    <property type="match status" value="1"/>
</dbReference>
<dbReference type="InterPro" id="IPR036390">
    <property type="entry name" value="WH_DNA-bd_sf"/>
</dbReference>
<dbReference type="Pfam" id="PF00455">
    <property type="entry name" value="DeoRC"/>
    <property type="match status" value="1"/>
</dbReference>
<dbReference type="EMBL" id="JABBNI010000036">
    <property type="protein sequence ID" value="NMM64165.1"/>
    <property type="molecule type" value="Genomic_DNA"/>
</dbReference>
<feature type="domain" description="HTH deoR-type" evidence="4">
    <location>
        <begin position="2"/>
        <end position="57"/>
    </location>
</feature>
<evidence type="ECO:0000256" key="2">
    <source>
        <dbReference type="ARBA" id="ARBA00023125"/>
    </source>
</evidence>
<dbReference type="InterPro" id="IPR037171">
    <property type="entry name" value="NagB/RpiA_transferase-like"/>
</dbReference>
<evidence type="ECO:0000256" key="3">
    <source>
        <dbReference type="ARBA" id="ARBA00023163"/>
    </source>
</evidence>
<dbReference type="SUPFAM" id="SSF100950">
    <property type="entry name" value="NagB/RpiA/CoA transferase-like"/>
    <property type="match status" value="1"/>
</dbReference>
<dbReference type="PANTHER" id="PTHR30363:SF60">
    <property type="entry name" value="HTH-TYPE TRANSCRIPTIONAL REGULATOR IOLR"/>
    <property type="match status" value="1"/>
</dbReference>
<dbReference type="InterPro" id="IPR018356">
    <property type="entry name" value="Tscrpt_reg_HTH_DeoR_CS"/>
</dbReference>
<dbReference type="PANTHER" id="PTHR30363">
    <property type="entry name" value="HTH-TYPE TRANSCRIPTIONAL REGULATOR SRLR-RELATED"/>
    <property type="match status" value="1"/>
</dbReference>
<dbReference type="PRINTS" id="PR00037">
    <property type="entry name" value="HTHLACR"/>
</dbReference>
<protein>
    <submittedName>
        <fullName evidence="5">DeoR/GlpR transcriptional regulator</fullName>
    </submittedName>
</protein>
<dbReference type="SUPFAM" id="SSF46785">
    <property type="entry name" value="Winged helix' DNA-binding domain"/>
    <property type="match status" value="1"/>
</dbReference>
<gene>
    <name evidence="5" type="ORF">HBE96_16180</name>
</gene>
<dbReference type="InterPro" id="IPR001034">
    <property type="entry name" value="DeoR_HTH"/>
</dbReference>
<dbReference type="SMART" id="SM00420">
    <property type="entry name" value="HTH_DEOR"/>
    <property type="match status" value="1"/>
</dbReference>
<evidence type="ECO:0000313" key="5">
    <source>
        <dbReference type="EMBL" id="NMM64165.1"/>
    </source>
</evidence>
<dbReference type="PROSITE" id="PS51000">
    <property type="entry name" value="HTH_DEOR_2"/>
    <property type="match status" value="1"/>
</dbReference>
<dbReference type="SMART" id="SM01134">
    <property type="entry name" value="DeoRC"/>
    <property type="match status" value="1"/>
</dbReference>
<evidence type="ECO:0000313" key="6">
    <source>
        <dbReference type="Proteomes" id="UP000537131"/>
    </source>
</evidence>
<sequence length="255" mass="28660">MKTKRINQIEEYVLNNNIVTLDNLTDIFNVSKNTIRRDIQELVERGRIKKVYGGVAVNSYSLVPFDERQIKNSYPKNLIAKTACDFINDGDIVFVDSGTTTLNMADFLKDKNNLTIITNNLNFITNCIKYDNLNIISTGGTLVRKTNSFAGIDSLNLLKKYNINKAFMATTGISLTNGITNCSPLEGEIKKTAVKKSSKVFVLADYSKFNVCSLVTYCNLSDIDYLITDKIPPDEYVEFIEKNSVNLIVSEETLK</sequence>
<dbReference type="Proteomes" id="UP000537131">
    <property type="component" value="Unassembled WGS sequence"/>
</dbReference>
<proteinExistence type="predicted"/>
<dbReference type="InterPro" id="IPR050313">
    <property type="entry name" value="Carb_Metab_HTH_regulators"/>
</dbReference>
<dbReference type="PROSITE" id="PS00894">
    <property type="entry name" value="HTH_DEOR_1"/>
    <property type="match status" value="1"/>
</dbReference>
<dbReference type="AlphaFoldDB" id="A0A7Y0EKM2"/>
<dbReference type="GO" id="GO:0003677">
    <property type="term" value="F:DNA binding"/>
    <property type="evidence" value="ECO:0007669"/>
    <property type="project" value="UniProtKB-KW"/>
</dbReference>
<comment type="caution">
    <text evidence="5">The sequence shown here is derived from an EMBL/GenBank/DDBJ whole genome shotgun (WGS) entry which is preliminary data.</text>
</comment>
<evidence type="ECO:0000259" key="4">
    <source>
        <dbReference type="PROSITE" id="PS51000"/>
    </source>
</evidence>
<keyword evidence="1" id="KW-0805">Transcription regulation</keyword>
<keyword evidence="6" id="KW-1185">Reference proteome</keyword>
<dbReference type="InterPro" id="IPR014036">
    <property type="entry name" value="DeoR-like_C"/>
</dbReference>
<accession>A0A7Y0EKM2</accession>
<dbReference type="Gene3D" id="3.40.50.1360">
    <property type="match status" value="1"/>
</dbReference>
<dbReference type="Gene3D" id="1.10.10.10">
    <property type="entry name" value="Winged helix-like DNA-binding domain superfamily/Winged helix DNA-binding domain"/>
    <property type="match status" value="1"/>
</dbReference>
<dbReference type="GO" id="GO:0003700">
    <property type="term" value="F:DNA-binding transcription factor activity"/>
    <property type="evidence" value="ECO:0007669"/>
    <property type="project" value="InterPro"/>
</dbReference>
<dbReference type="RefSeq" id="WP_169298768.1">
    <property type="nucleotide sequence ID" value="NZ_JABBNI010000036.1"/>
</dbReference>
<evidence type="ECO:0000256" key="1">
    <source>
        <dbReference type="ARBA" id="ARBA00023015"/>
    </source>
</evidence>
<organism evidence="5 6">
    <name type="scientific">Clostridium muellerianum</name>
    <dbReference type="NCBI Taxonomy" id="2716538"/>
    <lineage>
        <taxon>Bacteria</taxon>
        <taxon>Bacillati</taxon>
        <taxon>Bacillota</taxon>
        <taxon>Clostridia</taxon>
        <taxon>Eubacteriales</taxon>
        <taxon>Clostridiaceae</taxon>
        <taxon>Clostridium</taxon>
    </lineage>
</organism>
<reference evidence="5 6" key="2">
    <citation type="submission" date="2020-06" db="EMBL/GenBank/DDBJ databases">
        <title>Complete Genome Sequence of Clostridium muelleri sp. nov. P21T, an Acid-Alcohol Producing Acetogen Isolated from Old Hay.</title>
        <authorList>
            <person name="Duncan K.E."/>
            <person name="Tanner R.S."/>
        </authorList>
    </citation>
    <scope>NUCLEOTIDE SEQUENCE [LARGE SCALE GENOMIC DNA]</scope>
    <source>
        <strain evidence="5 6">P21</strain>
    </source>
</reference>
<name>A0A7Y0EKM2_9CLOT</name>
<reference evidence="5 6" key="1">
    <citation type="submission" date="2020-04" db="EMBL/GenBank/DDBJ databases">
        <authorList>
            <person name="Doyle D.A."/>
        </authorList>
    </citation>
    <scope>NUCLEOTIDE SEQUENCE [LARGE SCALE GENOMIC DNA]</scope>
    <source>
        <strain evidence="5 6">P21</strain>
    </source>
</reference>